<dbReference type="Gene3D" id="1.10.150.170">
    <property type="entry name" value="Putative methyltransferase TM0872, insert domain"/>
    <property type="match status" value="1"/>
</dbReference>
<dbReference type="GO" id="GO:0005737">
    <property type="term" value="C:cytoplasm"/>
    <property type="evidence" value="ECO:0007669"/>
    <property type="project" value="UniProtKB-SubCell"/>
</dbReference>
<keyword evidence="2 6" id="KW-0698">rRNA processing</keyword>
<keyword evidence="5 6" id="KW-0949">S-adenosyl-L-methionine</keyword>
<dbReference type="GO" id="GO:0070475">
    <property type="term" value="P:rRNA base methylation"/>
    <property type="evidence" value="ECO:0007669"/>
    <property type="project" value="UniProtKB-UniRule"/>
</dbReference>
<dbReference type="Pfam" id="PF01795">
    <property type="entry name" value="Methyltransf_5"/>
    <property type="match status" value="1"/>
</dbReference>
<keyword evidence="6" id="KW-0963">Cytoplasm</keyword>
<keyword evidence="4 6" id="KW-0808">Transferase</keyword>
<comment type="subcellular location">
    <subcellularLocation>
        <location evidence="6">Cytoplasm</location>
    </subcellularLocation>
</comment>
<feature type="binding site" evidence="6">
    <location>
        <position position="53"/>
    </location>
    <ligand>
        <name>S-adenosyl-L-methionine</name>
        <dbReference type="ChEBI" id="CHEBI:59789"/>
    </ligand>
</feature>
<dbReference type="Proteomes" id="UP000241848">
    <property type="component" value="Unassembled WGS sequence"/>
</dbReference>
<organism evidence="7 8">
    <name type="scientific">Sulfobacillus acidophilus</name>
    <dbReference type="NCBI Taxonomy" id="53633"/>
    <lineage>
        <taxon>Bacteria</taxon>
        <taxon>Bacillati</taxon>
        <taxon>Bacillota</taxon>
        <taxon>Clostridia</taxon>
        <taxon>Eubacteriales</taxon>
        <taxon>Clostridiales Family XVII. Incertae Sedis</taxon>
        <taxon>Sulfobacillus</taxon>
    </lineage>
</organism>
<dbReference type="SUPFAM" id="SSF81799">
    <property type="entry name" value="Putative methyltransferase TM0872, insert domain"/>
    <property type="match status" value="1"/>
</dbReference>
<name>A0A2T2WEN3_9FIRM</name>
<evidence type="ECO:0000313" key="8">
    <source>
        <dbReference type="Proteomes" id="UP000241848"/>
    </source>
</evidence>
<dbReference type="PANTHER" id="PTHR11265">
    <property type="entry name" value="S-ADENOSYL-METHYLTRANSFERASE MRAW"/>
    <property type="match status" value="1"/>
</dbReference>
<accession>A0A2T2WEN3</accession>
<dbReference type="InterPro" id="IPR023397">
    <property type="entry name" value="SAM-dep_MeTrfase_MraW_recog"/>
</dbReference>
<sequence length="299" mass="33601">MVQFEHQSVMPKEVLDLLVTDATGVYVDATLGAGGHALKLLQTYPDLRLIGVDQDAYALSYATDRLAAYTDRCNVLKGNFRYLTALLASIGVRQVSGILFDLGVSSPQLDQRERGFSYQQEDAPLDMRMDLDNPLTAFRLINQRPEQEIRHALQTFGEERWAARIAQFIVQARQVEPIRTSGQLVDIIRAAVPAAARRSGGHPARRTFQALRIWVNDELGALNEGLEEGWHVLVPSGRLVVIAFHSLEDRIVKNRFRDWSTQSEGRLVTRHPLMANAQELADNPRSRSAKLRAVEKLTH</sequence>
<dbReference type="PANTHER" id="PTHR11265:SF0">
    <property type="entry name" value="12S RRNA N4-METHYLCYTIDINE METHYLTRANSFERASE"/>
    <property type="match status" value="1"/>
</dbReference>
<evidence type="ECO:0000256" key="1">
    <source>
        <dbReference type="ARBA" id="ARBA00010396"/>
    </source>
</evidence>
<feature type="binding site" evidence="6">
    <location>
        <position position="108"/>
    </location>
    <ligand>
        <name>S-adenosyl-L-methionine</name>
        <dbReference type="ChEBI" id="CHEBI:59789"/>
    </ligand>
</feature>
<evidence type="ECO:0000256" key="5">
    <source>
        <dbReference type="ARBA" id="ARBA00022691"/>
    </source>
</evidence>
<feature type="binding site" evidence="6">
    <location>
        <position position="101"/>
    </location>
    <ligand>
        <name>S-adenosyl-L-methionine</name>
        <dbReference type="ChEBI" id="CHEBI:59789"/>
    </ligand>
</feature>
<comment type="catalytic activity">
    <reaction evidence="6">
        <text>cytidine(1402) in 16S rRNA + S-adenosyl-L-methionine = N(4)-methylcytidine(1402) in 16S rRNA + S-adenosyl-L-homocysteine + H(+)</text>
        <dbReference type="Rhea" id="RHEA:42928"/>
        <dbReference type="Rhea" id="RHEA-COMP:10286"/>
        <dbReference type="Rhea" id="RHEA-COMP:10287"/>
        <dbReference type="ChEBI" id="CHEBI:15378"/>
        <dbReference type="ChEBI" id="CHEBI:57856"/>
        <dbReference type="ChEBI" id="CHEBI:59789"/>
        <dbReference type="ChEBI" id="CHEBI:74506"/>
        <dbReference type="ChEBI" id="CHEBI:82748"/>
        <dbReference type="EC" id="2.1.1.199"/>
    </reaction>
</comment>
<evidence type="ECO:0000256" key="2">
    <source>
        <dbReference type="ARBA" id="ARBA00022552"/>
    </source>
</evidence>
<gene>
    <name evidence="6" type="primary">rsmH</name>
    <name evidence="7" type="ORF">C7B45_13905</name>
</gene>
<dbReference type="EC" id="2.1.1.199" evidence="6"/>
<dbReference type="InterPro" id="IPR002903">
    <property type="entry name" value="RsmH"/>
</dbReference>
<dbReference type="HAMAP" id="MF_01007">
    <property type="entry name" value="16SrRNA_methyltr_H"/>
    <property type="match status" value="1"/>
</dbReference>
<evidence type="ECO:0000256" key="3">
    <source>
        <dbReference type="ARBA" id="ARBA00022603"/>
    </source>
</evidence>
<proteinExistence type="inferred from homology"/>
<dbReference type="Gene3D" id="3.40.50.150">
    <property type="entry name" value="Vaccinia Virus protein VP39"/>
    <property type="match status" value="1"/>
</dbReference>
<dbReference type="InterPro" id="IPR029063">
    <property type="entry name" value="SAM-dependent_MTases_sf"/>
</dbReference>
<feature type="binding site" evidence="6">
    <location>
        <position position="80"/>
    </location>
    <ligand>
        <name>S-adenosyl-L-methionine</name>
        <dbReference type="ChEBI" id="CHEBI:59789"/>
    </ligand>
</feature>
<dbReference type="AlphaFoldDB" id="A0A2T2WEN3"/>
<dbReference type="PIRSF" id="PIRSF004486">
    <property type="entry name" value="MraW"/>
    <property type="match status" value="1"/>
</dbReference>
<comment type="function">
    <text evidence="6">Specifically methylates the N4 position of cytidine in position 1402 (C1402) of 16S rRNA.</text>
</comment>
<reference evidence="7 8" key="1">
    <citation type="journal article" date="2014" name="BMC Genomics">
        <title>Comparison of environmental and isolate Sulfobacillus genomes reveals diverse carbon, sulfur, nitrogen, and hydrogen metabolisms.</title>
        <authorList>
            <person name="Justice N.B."/>
            <person name="Norman A."/>
            <person name="Brown C.T."/>
            <person name="Singh A."/>
            <person name="Thomas B.C."/>
            <person name="Banfield J.F."/>
        </authorList>
    </citation>
    <scope>NUCLEOTIDE SEQUENCE [LARGE SCALE GENOMIC DNA]</scope>
    <source>
        <strain evidence="7">AMDSBA3</strain>
    </source>
</reference>
<evidence type="ECO:0000256" key="4">
    <source>
        <dbReference type="ARBA" id="ARBA00022679"/>
    </source>
</evidence>
<evidence type="ECO:0000313" key="7">
    <source>
        <dbReference type="EMBL" id="PSR20680.1"/>
    </source>
</evidence>
<dbReference type="GO" id="GO:0071424">
    <property type="term" value="F:rRNA (cytosine-N4-)-methyltransferase activity"/>
    <property type="evidence" value="ECO:0007669"/>
    <property type="project" value="UniProtKB-UniRule"/>
</dbReference>
<evidence type="ECO:0000256" key="6">
    <source>
        <dbReference type="HAMAP-Rule" id="MF_01007"/>
    </source>
</evidence>
<dbReference type="EMBL" id="PXYV01000054">
    <property type="protein sequence ID" value="PSR20680.1"/>
    <property type="molecule type" value="Genomic_DNA"/>
</dbReference>
<comment type="similarity">
    <text evidence="1 6">Belongs to the methyltransferase superfamily. RsmH family.</text>
</comment>
<protein>
    <recommendedName>
        <fullName evidence="6">Ribosomal RNA small subunit methyltransferase H</fullName>
        <ecNumber evidence="6">2.1.1.199</ecNumber>
    </recommendedName>
    <alternativeName>
        <fullName evidence="6">16S rRNA m(4)C1402 methyltransferase</fullName>
    </alternativeName>
    <alternativeName>
        <fullName evidence="6">rRNA (cytosine-N(4)-)-methyltransferase RsmH</fullName>
    </alternativeName>
</protein>
<dbReference type="SUPFAM" id="SSF53335">
    <property type="entry name" value="S-adenosyl-L-methionine-dependent methyltransferases"/>
    <property type="match status" value="1"/>
</dbReference>
<keyword evidence="3 6" id="KW-0489">Methyltransferase</keyword>
<feature type="binding site" evidence="6">
    <location>
        <begin position="34"/>
        <end position="36"/>
    </location>
    <ligand>
        <name>S-adenosyl-L-methionine</name>
        <dbReference type="ChEBI" id="CHEBI:59789"/>
    </ligand>
</feature>
<comment type="caution">
    <text evidence="7">The sequence shown here is derived from an EMBL/GenBank/DDBJ whole genome shotgun (WGS) entry which is preliminary data.</text>
</comment>
<dbReference type="NCBIfam" id="TIGR00006">
    <property type="entry name" value="16S rRNA (cytosine(1402)-N(4))-methyltransferase RsmH"/>
    <property type="match status" value="1"/>
</dbReference>